<dbReference type="EMBL" id="CP060731">
    <property type="protein sequence ID" value="QNN77810.1"/>
    <property type="molecule type" value="Genomic_DNA"/>
</dbReference>
<evidence type="ECO:0000313" key="1">
    <source>
        <dbReference type="EMBL" id="QNN77810.1"/>
    </source>
</evidence>
<protein>
    <submittedName>
        <fullName evidence="1">Uncharacterized protein</fullName>
    </submittedName>
</protein>
<gene>
    <name evidence="1" type="ORF">IAE60_18305</name>
</gene>
<sequence length="160" mass="17844">MTSHDSIPPSDEALRWQLRALRQDMPPTRDLWPGIAARLATSPRHQAPVRPRRPWTPFALAASVLLAVTVTWQLQQAPTGDPLIQREAAALTRDYAGALAQLDRRAAAPPEIVPALHTLDESAAQIRRAIATEPNAHFLLDQLRRTYARRLELTQRAAMT</sequence>
<accession>A0A7G9TCI5</accession>
<dbReference type="Proteomes" id="UP000515838">
    <property type="component" value="Chromosome"/>
</dbReference>
<dbReference type="RefSeq" id="WP_187573322.1">
    <property type="nucleotide sequence ID" value="NZ_CP060731.1"/>
</dbReference>
<reference evidence="1 2" key="1">
    <citation type="submission" date="2020-08" db="EMBL/GenBank/DDBJ databases">
        <title>Streptomycin Non-resistant strain, P. mexicana.</title>
        <authorList>
            <person name="Ganesh-Kumar S."/>
            <person name="Zhe T."/>
            <person name="Yu Z."/>
            <person name="Min Y."/>
        </authorList>
    </citation>
    <scope>NUCLEOTIDE SEQUENCE [LARGE SCALE GENOMIC DNA]</scope>
    <source>
        <strain evidence="1 2">GTZY2</strain>
    </source>
</reference>
<dbReference type="AlphaFoldDB" id="A0A7G9TCI5"/>
<organism evidence="1 2">
    <name type="scientific">Pseudoxanthomonas mexicana</name>
    <dbReference type="NCBI Taxonomy" id="128785"/>
    <lineage>
        <taxon>Bacteria</taxon>
        <taxon>Pseudomonadati</taxon>
        <taxon>Pseudomonadota</taxon>
        <taxon>Gammaproteobacteria</taxon>
        <taxon>Lysobacterales</taxon>
        <taxon>Lysobacteraceae</taxon>
        <taxon>Pseudoxanthomonas</taxon>
    </lineage>
</organism>
<dbReference type="GeneID" id="81472948"/>
<evidence type="ECO:0000313" key="2">
    <source>
        <dbReference type="Proteomes" id="UP000515838"/>
    </source>
</evidence>
<proteinExistence type="predicted"/>
<name>A0A7G9TCI5_PSEMX</name>